<organism evidence="4 6">
    <name type="scientific">Bursaphelenchus xylophilus</name>
    <name type="common">Pinewood nematode worm</name>
    <name type="synonym">Aphelenchoides xylophilus</name>
    <dbReference type="NCBI Taxonomy" id="6326"/>
    <lineage>
        <taxon>Eukaryota</taxon>
        <taxon>Metazoa</taxon>
        <taxon>Ecdysozoa</taxon>
        <taxon>Nematoda</taxon>
        <taxon>Chromadorea</taxon>
        <taxon>Rhabditida</taxon>
        <taxon>Tylenchina</taxon>
        <taxon>Tylenchomorpha</taxon>
        <taxon>Aphelenchoidea</taxon>
        <taxon>Aphelenchoididae</taxon>
        <taxon>Bursaphelenchus</taxon>
    </lineage>
</organism>
<dbReference type="SUPFAM" id="SSF56112">
    <property type="entry name" value="Protein kinase-like (PK-like)"/>
    <property type="match status" value="1"/>
</dbReference>
<name>A0A1I7RM19_BURXY</name>
<evidence type="ECO:0000313" key="4">
    <source>
        <dbReference type="Proteomes" id="UP000095284"/>
    </source>
</evidence>
<dbReference type="OrthoDB" id="5915577at2759"/>
<dbReference type="Gene3D" id="3.90.1200.10">
    <property type="match status" value="1"/>
</dbReference>
<feature type="domain" description="CHK kinase-like" evidence="1">
    <location>
        <begin position="210"/>
        <end position="394"/>
    </location>
</feature>
<dbReference type="PANTHER" id="PTHR23020">
    <property type="entry name" value="UNCHARACTERIZED NUCLEAR HORMONE RECEPTOR-RELATED"/>
    <property type="match status" value="1"/>
</dbReference>
<dbReference type="InterPro" id="IPR012877">
    <property type="entry name" value="Dhs-27"/>
</dbReference>
<dbReference type="eggNOG" id="ENOG502SRHH">
    <property type="taxonomic scope" value="Eukaryota"/>
</dbReference>
<dbReference type="InterPro" id="IPR052961">
    <property type="entry name" value="Oxido-Kinase-like_Enzymes"/>
</dbReference>
<accession>A0A1I7RM19</accession>
<reference evidence="6" key="1">
    <citation type="submission" date="2016-11" db="UniProtKB">
        <authorList>
            <consortium name="WormBaseParasite"/>
        </authorList>
    </citation>
    <scope>IDENTIFICATION</scope>
</reference>
<proteinExistence type="predicted"/>
<keyword evidence="5" id="KW-1185">Reference proteome</keyword>
<dbReference type="EMBL" id="CAJFCV020000004">
    <property type="protein sequence ID" value="CAG9118122.1"/>
    <property type="molecule type" value="Genomic_DNA"/>
</dbReference>
<gene>
    <name evidence="2" type="ORF">BXYJ_LOCUS10088</name>
</gene>
<evidence type="ECO:0000259" key="1">
    <source>
        <dbReference type="SMART" id="SM00587"/>
    </source>
</evidence>
<dbReference type="InterPro" id="IPR015897">
    <property type="entry name" value="CHK_kinase-like"/>
</dbReference>
<sequence>MCAFSRACSFDPSVCSRQTLVVNSITRVAGIRRLIDSLRSYKDFNRRSIRHYYLKKMVVKTLRLDEELANTGYSTRWVLDKLEKHCDDYVAAKGDKRVVDIEANDVSDGKGYLSRVFVTEVTFHDNSSFKLAMKIPTCDILEEKFLSMEGMKEDVAKVVVENLMESHNIECDAISFVASFKDFPAPKIYYVEKMREGRESGLEGREAPGVIMMNALDGASLGVVKSVTKEQCINFALDFATLHDHVAQASEEKWRNKFNSTMHWDTGMAETGVMALQKFEKAYPELSEICGILQNLDWVKYTLYALKHRPAQLNAWTYVHGDAWTNNVMFKKNPDGSVSDQVLAYIDYQIGFEGNPIFDICRFLTICADAEIRREAEPVVLKTYHDRLTSLFAKRGEKVPYSLEDVQELYDLSFVHQTLQSALVTSFMGKEHAEQFTPEVLEAQMAKLLLRSKFNLMDAEKIWKARKLAKVCSGLVADS</sequence>
<dbReference type="Proteomes" id="UP000582659">
    <property type="component" value="Unassembled WGS sequence"/>
</dbReference>
<dbReference type="AlphaFoldDB" id="A0A1I7RM19"/>
<dbReference type="Pfam" id="PF07914">
    <property type="entry name" value="DUF1679"/>
    <property type="match status" value="1"/>
</dbReference>
<evidence type="ECO:0000313" key="3">
    <source>
        <dbReference type="EMBL" id="CAG9118122.1"/>
    </source>
</evidence>
<dbReference type="SMART" id="SM00587">
    <property type="entry name" value="CHK"/>
    <property type="match status" value="1"/>
</dbReference>
<dbReference type="WBParaSite" id="BXY_0175400.1">
    <property type="protein sequence ID" value="BXY_0175400.1"/>
    <property type="gene ID" value="BXY_0175400"/>
</dbReference>
<dbReference type="Proteomes" id="UP000659654">
    <property type="component" value="Unassembled WGS sequence"/>
</dbReference>
<evidence type="ECO:0000313" key="6">
    <source>
        <dbReference type="WBParaSite" id="BXY_0175400.1"/>
    </source>
</evidence>
<dbReference type="Proteomes" id="UP000095284">
    <property type="component" value="Unplaced"/>
</dbReference>
<dbReference type="PANTHER" id="PTHR23020:SF41">
    <property type="entry name" value="AMINOGLYCOSIDE PHOSPHOTRANSFERASE DOMAIN-CONTAINING PROTEIN"/>
    <property type="match status" value="1"/>
</dbReference>
<evidence type="ECO:0000313" key="5">
    <source>
        <dbReference type="Proteomes" id="UP000659654"/>
    </source>
</evidence>
<reference evidence="3" key="2">
    <citation type="submission" date="2020-08" db="EMBL/GenBank/DDBJ databases">
        <authorList>
            <person name="Kikuchi T."/>
        </authorList>
    </citation>
    <scope>NUCLEOTIDE SEQUENCE</scope>
    <source>
        <strain evidence="2">Ka4C1</strain>
    </source>
</reference>
<protein>
    <submittedName>
        <fullName evidence="2">(pine wood nematode) hypothetical protein</fullName>
    </submittedName>
    <submittedName>
        <fullName evidence="6">CHK domain-containing protein</fullName>
    </submittedName>
</protein>
<dbReference type="InterPro" id="IPR011009">
    <property type="entry name" value="Kinase-like_dom_sf"/>
</dbReference>
<evidence type="ECO:0000313" key="2">
    <source>
        <dbReference type="EMBL" id="CAD5227715.1"/>
    </source>
</evidence>
<dbReference type="EMBL" id="CAJFDI010000004">
    <property type="protein sequence ID" value="CAD5227715.1"/>
    <property type="molecule type" value="Genomic_DNA"/>
</dbReference>